<evidence type="ECO:0000313" key="1">
    <source>
        <dbReference type="EMBL" id="KAJ4722658.1"/>
    </source>
</evidence>
<name>A0ACC1YGK2_MELAZ</name>
<dbReference type="EMBL" id="CM051396">
    <property type="protein sequence ID" value="KAJ4722658.1"/>
    <property type="molecule type" value="Genomic_DNA"/>
</dbReference>
<gene>
    <name evidence="1" type="ORF">OWV82_006120</name>
</gene>
<keyword evidence="2" id="KW-1185">Reference proteome</keyword>
<comment type="caution">
    <text evidence="1">The sequence shown here is derived from an EMBL/GenBank/DDBJ whole genome shotgun (WGS) entry which is preliminary data.</text>
</comment>
<dbReference type="Proteomes" id="UP001164539">
    <property type="component" value="Chromosome 3"/>
</dbReference>
<organism evidence="1 2">
    <name type="scientific">Melia azedarach</name>
    <name type="common">Chinaberry tree</name>
    <dbReference type="NCBI Taxonomy" id="155640"/>
    <lineage>
        <taxon>Eukaryota</taxon>
        <taxon>Viridiplantae</taxon>
        <taxon>Streptophyta</taxon>
        <taxon>Embryophyta</taxon>
        <taxon>Tracheophyta</taxon>
        <taxon>Spermatophyta</taxon>
        <taxon>Magnoliopsida</taxon>
        <taxon>eudicotyledons</taxon>
        <taxon>Gunneridae</taxon>
        <taxon>Pentapetalae</taxon>
        <taxon>rosids</taxon>
        <taxon>malvids</taxon>
        <taxon>Sapindales</taxon>
        <taxon>Meliaceae</taxon>
        <taxon>Melia</taxon>
    </lineage>
</organism>
<proteinExistence type="predicted"/>
<accession>A0ACC1YGK2</accession>
<sequence>MALPEIYTRFKPHFLMIISQIAGSFLYFITEASFHHGMNPHVYITYRHIVAGIVLLPFAYFLERKMRPKLTFKLLMEIFIVSLFAVGLSTNMYFASMKYTSPTFVTSVTNNISAVTFIIAIVVRLEVVHLRNFRSIAKVLGTALSLAGVTIMTLYKGPTLRNLWHPLIHIHRNKDIHEQWLKGSILAVACCITWSTAYILQAIILKRYPARLSLATWICFFGGAQSAVFAAIIKHEPATWRIGFNIDLASTLYGGILVSAIYTFIQLWCTDQRGPVFVTVFSPISTILVAVLAYFVFGEKLYLGCIIGAVLVIVGLYILLWGKEGDVGVRIKAGEQSHPTYDEATDPNKQKITSAEKDIAQGEP</sequence>
<evidence type="ECO:0000313" key="2">
    <source>
        <dbReference type="Proteomes" id="UP001164539"/>
    </source>
</evidence>
<reference evidence="1 2" key="1">
    <citation type="journal article" date="2023" name="Science">
        <title>Complex scaffold remodeling in plant triterpene biosynthesis.</title>
        <authorList>
            <person name="De La Pena R."/>
            <person name="Hodgson H."/>
            <person name="Liu J.C."/>
            <person name="Stephenson M.J."/>
            <person name="Martin A.C."/>
            <person name="Owen C."/>
            <person name="Harkess A."/>
            <person name="Leebens-Mack J."/>
            <person name="Jimenez L.E."/>
            <person name="Osbourn A."/>
            <person name="Sattely E.S."/>
        </authorList>
    </citation>
    <scope>NUCLEOTIDE SEQUENCE [LARGE SCALE GENOMIC DNA]</scope>
    <source>
        <strain evidence="2">cv. JPN11</strain>
        <tissue evidence="1">Leaf</tissue>
    </source>
</reference>
<protein>
    <submittedName>
        <fullName evidence="1">WAT1-related protein</fullName>
    </submittedName>
</protein>